<dbReference type="Pfam" id="PF13413">
    <property type="entry name" value="HTH_25"/>
    <property type="match status" value="1"/>
</dbReference>
<evidence type="ECO:0000259" key="3">
    <source>
        <dbReference type="PROSITE" id="PS50943"/>
    </source>
</evidence>
<keyword evidence="2" id="KW-0812">Transmembrane</keyword>
<dbReference type="EMBL" id="WUUL01000001">
    <property type="protein sequence ID" value="MXQ52287.1"/>
    <property type="molecule type" value="Genomic_DNA"/>
</dbReference>
<dbReference type="AlphaFoldDB" id="A0A6I4VLK8"/>
<keyword evidence="5" id="KW-1185">Reference proteome</keyword>
<protein>
    <submittedName>
        <fullName evidence="4">Helix-turn-helix domain-containing protein</fullName>
    </submittedName>
</protein>
<dbReference type="Proteomes" id="UP000430692">
    <property type="component" value="Unassembled WGS sequence"/>
</dbReference>
<dbReference type="PANTHER" id="PTHR34475">
    <property type="match status" value="1"/>
</dbReference>
<gene>
    <name evidence="4" type="ORF">GSM42_00675</name>
</gene>
<name>A0A6I4VLK8_9BACL</name>
<feature type="domain" description="HTH cro/C1-type" evidence="3">
    <location>
        <begin position="8"/>
        <end position="41"/>
    </location>
</feature>
<dbReference type="InterPro" id="IPR050400">
    <property type="entry name" value="Bact_Cytoskel_RodZ"/>
</dbReference>
<feature type="region of interest" description="Disordered" evidence="1">
    <location>
        <begin position="77"/>
        <end position="96"/>
    </location>
</feature>
<feature type="transmembrane region" description="Helical" evidence="2">
    <location>
        <begin position="104"/>
        <end position="124"/>
    </location>
</feature>
<feature type="compositionally biased region" description="Basic and acidic residues" evidence="1">
    <location>
        <begin position="77"/>
        <end position="95"/>
    </location>
</feature>
<dbReference type="InterPro" id="IPR001387">
    <property type="entry name" value="Cro/C1-type_HTH"/>
</dbReference>
<reference evidence="4 5" key="1">
    <citation type="submission" date="2019-12" db="EMBL/GenBank/DDBJ databases">
        <title>Whole-genome analyses of novel actinobacteria.</title>
        <authorList>
            <person name="Sahin N."/>
            <person name="Saygin H."/>
        </authorList>
    </citation>
    <scope>NUCLEOTIDE SEQUENCE [LARGE SCALE GENOMIC DNA]</scope>
    <source>
        <strain evidence="4 5">KC615</strain>
    </source>
</reference>
<sequence length="125" mass="14385">MAGVGKYLKQAREKKSYTLEDMADLTNIEIKYLQALESEEYDLLPSPFYARVFMKTYAKYLNLNVTSVMQLFDISQKTEHSPAPKPKTEAVELPKRSPAQKKKVSSLWLIVAIILIMGMVYMLFQ</sequence>
<evidence type="ECO:0000313" key="4">
    <source>
        <dbReference type="EMBL" id="MXQ52287.1"/>
    </source>
</evidence>
<evidence type="ECO:0000313" key="5">
    <source>
        <dbReference type="Proteomes" id="UP000430692"/>
    </source>
</evidence>
<keyword evidence="2" id="KW-0472">Membrane</keyword>
<keyword evidence="2" id="KW-1133">Transmembrane helix</keyword>
<dbReference type="CDD" id="cd00093">
    <property type="entry name" value="HTH_XRE"/>
    <property type="match status" value="1"/>
</dbReference>
<evidence type="ECO:0000256" key="2">
    <source>
        <dbReference type="SAM" id="Phobius"/>
    </source>
</evidence>
<organism evidence="4 5">
    <name type="scientific">Shimazuella alba</name>
    <dbReference type="NCBI Taxonomy" id="2690964"/>
    <lineage>
        <taxon>Bacteria</taxon>
        <taxon>Bacillati</taxon>
        <taxon>Bacillota</taxon>
        <taxon>Bacilli</taxon>
        <taxon>Bacillales</taxon>
        <taxon>Thermoactinomycetaceae</taxon>
        <taxon>Shimazuella</taxon>
    </lineage>
</organism>
<dbReference type="GO" id="GO:0003677">
    <property type="term" value="F:DNA binding"/>
    <property type="evidence" value="ECO:0007669"/>
    <property type="project" value="InterPro"/>
</dbReference>
<comment type="caution">
    <text evidence="4">The sequence shown here is derived from an EMBL/GenBank/DDBJ whole genome shotgun (WGS) entry which is preliminary data.</text>
</comment>
<evidence type="ECO:0000256" key="1">
    <source>
        <dbReference type="SAM" id="MobiDB-lite"/>
    </source>
</evidence>
<accession>A0A6I4VLK8</accession>
<dbReference type="Gene3D" id="1.10.260.40">
    <property type="entry name" value="lambda repressor-like DNA-binding domains"/>
    <property type="match status" value="1"/>
</dbReference>
<proteinExistence type="predicted"/>
<dbReference type="PANTHER" id="PTHR34475:SF1">
    <property type="entry name" value="CYTOSKELETON PROTEIN RODZ"/>
    <property type="match status" value="1"/>
</dbReference>
<dbReference type="SUPFAM" id="SSF47413">
    <property type="entry name" value="lambda repressor-like DNA-binding domains"/>
    <property type="match status" value="1"/>
</dbReference>
<dbReference type="InterPro" id="IPR010982">
    <property type="entry name" value="Lambda_DNA-bd_dom_sf"/>
</dbReference>
<dbReference type="PROSITE" id="PS50943">
    <property type="entry name" value="HTH_CROC1"/>
    <property type="match status" value="1"/>
</dbReference>